<reference evidence="1" key="1">
    <citation type="journal article" date="2023" name="Science">
        <title>Genome structures resolve the early diversification of teleost fishes.</title>
        <authorList>
            <person name="Parey E."/>
            <person name="Louis A."/>
            <person name="Montfort J."/>
            <person name="Bouchez O."/>
            <person name="Roques C."/>
            <person name="Iampietro C."/>
            <person name="Lluch J."/>
            <person name="Castinel A."/>
            <person name="Donnadieu C."/>
            <person name="Desvignes T."/>
            <person name="Floi Bucao C."/>
            <person name="Jouanno E."/>
            <person name="Wen M."/>
            <person name="Mejri S."/>
            <person name="Dirks R."/>
            <person name="Jansen H."/>
            <person name="Henkel C."/>
            <person name="Chen W.J."/>
            <person name="Zahm M."/>
            <person name="Cabau C."/>
            <person name="Klopp C."/>
            <person name="Thompson A.W."/>
            <person name="Robinson-Rechavi M."/>
            <person name="Braasch I."/>
            <person name="Lecointre G."/>
            <person name="Bobe J."/>
            <person name="Postlethwait J.H."/>
            <person name="Berthelot C."/>
            <person name="Roest Crollius H."/>
            <person name="Guiguen Y."/>
        </authorList>
    </citation>
    <scope>NUCLEOTIDE SEQUENCE</scope>
    <source>
        <strain evidence="1">NC1722</strain>
    </source>
</reference>
<name>A0AAD7RM11_9TELE</name>
<keyword evidence="2" id="KW-1185">Reference proteome</keyword>
<evidence type="ECO:0000313" key="1">
    <source>
        <dbReference type="EMBL" id="KAJ8385266.1"/>
    </source>
</evidence>
<proteinExistence type="predicted"/>
<dbReference type="EMBL" id="JAINUG010000255">
    <property type="protein sequence ID" value="KAJ8385266.1"/>
    <property type="molecule type" value="Genomic_DNA"/>
</dbReference>
<protein>
    <submittedName>
        <fullName evidence="1">Uncharacterized protein</fullName>
    </submittedName>
</protein>
<dbReference type="AlphaFoldDB" id="A0AAD7RM11"/>
<comment type="caution">
    <text evidence="1">The sequence shown here is derived from an EMBL/GenBank/DDBJ whole genome shotgun (WGS) entry which is preliminary data.</text>
</comment>
<accession>A0AAD7RM11</accession>
<organism evidence="1 2">
    <name type="scientific">Aldrovandia affinis</name>
    <dbReference type="NCBI Taxonomy" id="143900"/>
    <lineage>
        <taxon>Eukaryota</taxon>
        <taxon>Metazoa</taxon>
        <taxon>Chordata</taxon>
        <taxon>Craniata</taxon>
        <taxon>Vertebrata</taxon>
        <taxon>Euteleostomi</taxon>
        <taxon>Actinopterygii</taxon>
        <taxon>Neopterygii</taxon>
        <taxon>Teleostei</taxon>
        <taxon>Notacanthiformes</taxon>
        <taxon>Halosauridae</taxon>
        <taxon>Aldrovandia</taxon>
    </lineage>
</organism>
<dbReference type="Proteomes" id="UP001221898">
    <property type="component" value="Unassembled WGS sequence"/>
</dbReference>
<gene>
    <name evidence="1" type="ORF">AAFF_G00191430</name>
</gene>
<sequence>MKVRGTSSGEVGISIKAVFSYGSKLRKRCATPQLPSNWRTELSWHPVVPCLAESGGQHAVSSHSLCPGTPVSCIPGWRGGCKTEAEILENAAHCGPAPGPSGRVW</sequence>
<evidence type="ECO:0000313" key="2">
    <source>
        <dbReference type="Proteomes" id="UP001221898"/>
    </source>
</evidence>